<dbReference type="Pfam" id="PF03740">
    <property type="entry name" value="PdxJ"/>
    <property type="match status" value="1"/>
</dbReference>
<proteinExistence type="inferred from homology"/>
<dbReference type="Gene3D" id="3.20.20.70">
    <property type="entry name" value="Aldolase class I"/>
    <property type="match status" value="1"/>
</dbReference>
<evidence type="ECO:0000256" key="3">
    <source>
        <dbReference type="ARBA" id="ARBA00023096"/>
    </source>
</evidence>
<comment type="function">
    <text evidence="4">Catalyzes the complicated ring closure reaction between the two acyclic compounds 1-deoxy-D-xylulose-5-phosphate (DXP) and 3-amino-2-oxopropyl phosphate (1-amino-acetone-3-phosphate or AAP) to form pyridoxine 5'-phosphate (PNP) and inorganic phosphate.</text>
</comment>
<dbReference type="UniPathway" id="UPA00244">
    <property type="reaction ID" value="UER00313"/>
</dbReference>
<keyword evidence="7" id="KW-1185">Reference proteome</keyword>
<dbReference type="eggNOG" id="COG0854">
    <property type="taxonomic scope" value="Bacteria"/>
</dbReference>
<feature type="binding site" evidence="4">
    <location>
        <position position="19"/>
    </location>
    <ligand>
        <name>3-amino-2-oxopropyl phosphate</name>
        <dbReference type="ChEBI" id="CHEBI:57279"/>
    </ligand>
</feature>
<dbReference type="EMBL" id="CP003789">
    <property type="protein sequence ID" value="AGA64130.1"/>
    <property type="molecule type" value="Genomic_DNA"/>
</dbReference>
<evidence type="ECO:0000256" key="1">
    <source>
        <dbReference type="ARBA" id="ARBA00022490"/>
    </source>
</evidence>
<dbReference type="GO" id="GO:0005829">
    <property type="term" value="C:cytosol"/>
    <property type="evidence" value="ECO:0007669"/>
    <property type="project" value="TreeGrafter"/>
</dbReference>
<feature type="active site" description="Proton donor" evidence="4">
    <location>
        <position position="200"/>
    </location>
</feature>
<dbReference type="Proteomes" id="UP000010799">
    <property type="component" value="Chromosome"/>
</dbReference>
<dbReference type="NCBIfam" id="NF003626">
    <property type="entry name" value="PRK05265.1-4"/>
    <property type="match status" value="1"/>
</dbReference>
<keyword evidence="3 4" id="KW-0664">Pyridoxine biosynthesis</keyword>
<dbReference type="PANTHER" id="PTHR30456">
    <property type="entry name" value="PYRIDOXINE 5'-PHOSPHATE SYNTHASE"/>
    <property type="match status" value="1"/>
</dbReference>
<feature type="active site" description="Proton acceptor" evidence="4">
    <location>
        <position position="44"/>
    </location>
</feature>
<feature type="binding site" evidence="4">
    <location>
        <position position="201"/>
    </location>
    <ligand>
        <name>3-amino-2-oxopropyl phosphate</name>
        <dbReference type="ChEBI" id="CHEBI:57279"/>
    </ligand>
</feature>
<dbReference type="HAMAP" id="MF_00279">
    <property type="entry name" value="PdxJ"/>
    <property type="match status" value="1"/>
</dbReference>
<feature type="binding site" evidence="4">
    <location>
        <position position="106"/>
    </location>
    <ligand>
        <name>1-deoxy-D-xylulose 5-phosphate</name>
        <dbReference type="ChEBI" id="CHEBI:57792"/>
    </ligand>
</feature>
<comment type="pathway">
    <text evidence="4">Cofactor biosynthesis; pyridoxine 5'-phosphate biosynthesis; pyridoxine 5'-phosphate from D-erythrose 4-phosphate: step 5/5.</text>
</comment>
<dbReference type="GO" id="GO:0033856">
    <property type="term" value="F:pyridoxine 5'-phosphate synthase activity"/>
    <property type="evidence" value="ECO:0007669"/>
    <property type="project" value="UniProtKB-UniRule"/>
</dbReference>
<comment type="subunit">
    <text evidence="4">Homooctamer; tetramer of dimers.</text>
</comment>
<gene>
    <name evidence="4" type="primary">pdxJ</name>
    <name evidence="6" type="ordered locus">B488_01370</name>
</gene>
<dbReference type="InterPro" id="IPR004569">
    <property type="entry name" value="PyrdxlP_synth_PdxJ"/>
</dbReference>
<dbReference type="InterPro" id="IPR013785">
    <property type="entry name" value="Aldolase_TIM"/>
</dbReference>
<name>L0ETH9_LIBCB</name>
<evidence type="ECO:0000256" key="2">
    <source>
        <dbReference type="ARBA" id="ARBA00022679"/>
    </source>
</evidence>
<dbReference type="KEGG" id="lcc:B488_01370"/>
<feature type="binding site" evidence="4">
    <location>
        <position position="51"/>
    </location>
    <ligand>
        <name>1-deoxy-D-xylulose 5-phosphate</name>
        <dbReference type="ChEBI" id="CHEBI:57792"/>
    </ligand>
</feature>
<evidence type="ECO:0000313" key="7">
    <source>
        <dbReference type="Proteomes" id="UP000010799"/>
    </source>
</evidence>
<dbReference type="NCBIfam" id="TIGR00559">
    <property type="entry name" value="pdxJ"/>
    <property type="match status" value="1"/>
</dbReference>
<organism evidence="6 7">
    <name type="scientific">Liberibacter crescens (strain BT-1)</name>
    <dbReference type="NCBI Taxonomy" id="1215343"/>
    <lineage>
        <taxon>Bacteria</taxon>
        <taxon>Pseudomonadati</taxon>
        <taxon>Pseudomonadota</taxon>
        <taxon>Alphaproteobacteria</taxon>
        <taxon>Hyphomicrobiales</taxon>
        <taxon>Rhizobiaceae</taxon>
        <taxon>Liberibacter</taxon>
    </lineage>
</organism>
<evidence type="ECO:0000256" key="5">
    <source>
        <dbReference type="NCBIfam" id="TIGR00559"/>
    </source>
</evidence>
<feature type="binding site" evidence="4">
    <location>
        <position position="8"/>
    </location>
    <ligand>
        <name>3-amino-2-oxopropyl phosphate</name>
        <dbReference type="ChEBI" id="CHEBI:57279"/>
    </ligand>
</feature>
<dbReference type="HOGENOM" id="CLU_074563_1_0_5"/>
<comment type="catalytic activity">
    <reaction evidence="4">
        <text>3-amino-2-oxopropyl phosphate + 1-deoxy-D-xylulose 5-phosphate = pyridoxine 5'-phosphate + phosphate + 2 H2O + H(+)</text>
        <dbReference type="Rhea" id="RHEA:15265"/>
        <dbReference type="ChEBI" id="CHEBI:15377"/>
        <dbReference type="ChEBI" id="CHEBI:15378"/>
        <dbReference type="ChEBI" id="CHEBI:43474"/>
        <dbReference type="ChEBI" id="CHEBI:57279"/>
        <dbReference type="ChEBI" id="CHEBI:57792"/>
        <dbReference type="ChEBI" id="CHEBI:58589"/>
        <dbReference type="EC" id="2.6.99.2"/>
    </reaction>
</comment>
<dbReference type="InterPro" id="IPR036130">
    <property type="entry name" value="Pyridoxine-5'_phos_synth"/>
</dbReference>
<dbReference type="EC" id="2.6.99.2" evidence="4 5"/>
<comment type="caution">
    <text evidence="4">Lacks conserved residue(s) required for the propagation of feature annotation.</text>
</comment>
<accession>L0ETH9</accession>
<comment type="subcellular location">
    <subcellularLocation>
        <location evidence="4">Cytoplasm</location>
    </subcellularLocation>
</comment>
<evidence type="ECO:0000313" key="6">
    <source>
        <dbReference type="EMBL" id="AGA64130.1"/>
    </source>
</evidence>
<dbReference type="AlphaFoldDB" id="L0ETH9"/>
<protein>
    <recommendedName>
        <fullName evidence="4 5">Pyridoxine 5'-phosphate synthase</fullName>
        <shortName evidence="4">PNP synthase</shortName>
        <ecNumber evidence="4 5">2.6.99.2</ecNumber>
    </recommendedName>
</protein>
<feature type="binding site" evidence="4">
    <location>
        <position position="46"/>
    </location>
    <ligand>
        <name>1-deoxy-D-xylulose 5-phosphate</name>
        <dbReference type="ChEBI" id="CHEBI:57792"/>
    </ligand>
</feature>
<feature type="active site" description="Proton acceptor" evidence="4">
    <location>
        <position position="76"/>
    </location>
</feature>
<dbReference type="PATRIC" id="fig|1215343.11.peg.144"/>
<sequence>MAPKLSINLNAIAMIRNRRNLPWPNIIHIGRIALRAGAFGLTVHPRPDQRHIRFSDLPDIRQLLDTEFPNAELNVEGYPCEEFMALCRDIKPEQVTLVPDKPDQLTSDHGWDFIKHQEFLSTVVSQLKALGSNVSLFANADGEEKPLKAAKATQTDQIELYTGPYGGCFNNSKKEAFFLEKLAQTADIANRLSINVNAGHDLTVNNIPTLIKRIPYLFEISVGHAFAADAFEYGTKEAVLRLRHACGHTL</sequence>
<keyword evidence="2 4" id="KW-0808">Transferase</keyword>
<reference evidence="6 7" key="1">
    <citation type="journal article" date="2012" name="Stand. Genomic Sci.">
        <title>Complete genome sequence of Liberibacter crescens BT-1.</title>
        <authorList>
            <person name="Leonard M.T."/>
            <person name="Fagen J.R."/>
            <person name="Davis-Richardson A.G."/>
            <person name="Davis M.J."/>
            <person name="Triplett E.W."/>
        </authorList>
    </citation>
    <scope>NUCLEOTIDE SEQUENCE [LARGE SCALE GENOMIC DNA]</scope>
    <source>
        <strain evidence="6 7">BT-1</strain>
    </source>
</reference>
<comment type="similarity">
    <text evidence="4">Belongs to the PNP synthase family.</text>
</comment>
<keyword evidence="1 4" id="KW-0963">Cytoplasm</keyword>
<feature type="binding site" evidence="4">
    <location>
        <begin position="223"/>
        <end position="224"/>
    </location>
    <ligand>
        <name>3-amino-2-oxopropyl phosphate</name>
        <dbReference type="ChEBI" id="CHEBI:57279"/>
    </ligand>
</feature>
<dbReference type="PANTHER" id="PTHR30456:SF0">
    <property type="entry name" value="PYRIDOXINE 5'-PHOSPHATE SYNTHASE"/>
    <property type="match status" value="1"/>
</dbReference>
<feature type="site" description="Transition state stabilizer" evidence="4">
    <location>
        <position position="159"/>
    </location>
</feature>
<dbReference type="GO" id="GO:0008615">
    <property type="term" value="P:pyridoxine biosynthetic process"/>
    <property type="evidence" value="ECO:0007669"/>
    <property type="project" value="UniProtKB-UniRule"/>
</dbReference>
<dbReference type="RefSeq" id="WP_015272557.1">
    <property type="nucleotide sequence ID" value="NC_019907.1"/>
</dbReference>
<dbReference type="STRING" id="1215343.B488_01370"/>
<evidence type="ECO:0000256" key="4">
    <source>
        <dbReference type="HAMAP-Rule" id="MF_00279"/>
    </source>
</evidence>
<dbReference type="SUPFAM" id="SSF63892">
    <property type="entry name" value="Pyridoxine 5'-phosphate synthase"/>
    <property type="match status" value="1"/>
</dbReference>